<evidence type="ECO:0008006" key="12">
    <source>
        <dbReference type="Google" id="ProtNLM"/>
    </source>
</evidence>
<dbReference type="GO" id="GO:0015078">
    <property type="term" value="F:proton transmembrane transporter activity"/>
    <property type="evidence" value="ECO:0007669"/>
    <property type="project" value="InterPro"/>
</dbReference>
<dbReference type="Pfam" id="PF05511">
    <property type="entry name" value="ATP-synt_F6"/>
    <property type="match status" value="1"/>
</dbReference>
<keyword evidence="5" id="KW-0375">Hydrogen ion transport</keyword>
<dbReference type="InterPro" id="IPR036204">
    <property type="entry name" value="ATP_synth_f6_sf_mt"/>
</dbReference>
<evidence type="ECO:0000256" key="7">
    <source>
        <dbReference type="ARBA" id="ARBA00023065"/>
    </source>
</evidence>
<keyword evidence="11" id="KW-1185">Reference proteome</keyword>
<organism evidence="10 11">
    <name type="scientific">Microctonus hyperodae</name>
    <name type="common">Parasitoid wasp</name>
    <dbReference type="NCBI Taxonomy" id="165561"/>
    <lineage>
        <taxon>Eukaryota</taxon>
        <taxon>Metazoa</taxon>
        <taxon>Ecdysozoa</taxon>
        <taxon>Arthropoda</taxon>
        <taxon>Hexapoda</taxon>
        <taxon>Insecta</taxon>
        <taxon>Pterygota</taxon>
        <taxon>Neoptera</taxon>
        <taxon>Endopterygota</taxon>
        <taxon>Hymenoptera</taxon>
        <taxon>Apocrita</taxon>
        <taxon>Ichneumonoidea</taxon>
        <taxon>Braconidae</taxon>
        <taxon>Euphorinae</taxon>
        <taxon>Microctonus</taxon>
    </lineage>
</organism>
<keyword evidence="6" id="KW-0999">Mitochondrion inner membrane</keyword>
<keyword evidence="4" id="KW-0138">CF(0)</keyword>
<evidence type="ECO:0000313" key="11">
    <source>
        <dbReference type="Proteomes" id="UP001168972"/>
    </source>
</evidence>
<keyword evidence="3" id="KW-0813">Transport</keyword>
<evidence type="ECO:0000256" key="6">
    <source>
        <dbReference type="ARBA" id="ARBA00022792"/>
    </source>
</evidence>
<keyword evidence="8" id="KW-0496">Mitochondrion</keyword>
<evidence type="ECO:0000256" key="5">
    <source>
        <dbReference type="ARBA" id="ARBA00022781"/>
    </source>
</evidence>
<evidence type="ECO:0000256" key="1">
    <source>
        <dbReference type="ARBA" id="ARBA00004273"/>
    </source>
</evidence>
<evidence type="ECO:0000256" key="9">
    <source>
        <dbReference type="ARBA" id="ARBA00023136"/>
    </source>
</evidence>
<dbReference type="Proteomes" id="UP001168972">
    <property type="component" value="Unassembled WGS sequence"/>
</dbReference>
<dbReference type="SUPFAM" id="SSF111357">
    <property type="entry name" value="Mitochondrial ATP synthase coupling factor 6"/>
    <property type="match status" value="1"/>
</dbReference>
<name>A0AA39C8I8_MICHY</name>
<dbReference type="GO" id="GO:0015986">
    <property type="term" value="P:proton motive force-driven ATP synthesis"/>
    <property type="evidence" value="ECO:0007669"/>
    <property type="project" value="InterPro"/>
</dbReference>
<gene>
    <name evidence="10" type="ORF">PV327_010655</name>
</gene>
<comment type="subcellular location">
    <subcellularLocation>
        <location evidence="1">Mitochondrion inner membrane</location>
    </subcellularLocation>
</comment>
<evidence type="ECO:0000256" key="2">
    <source>
        <dbReference type="ARBA" id="ARBA00007346"/>
    </source>
</evidence>
<dbReference type="GO" id="GO:0005743">
    <property type="term" value="C:mitochondrial inner membrane"/>
    <property type="evidence" value="ECO:0007669"/>
    <property type="project" value="UniProtKB-SubCell"/>
</dbReference>
<dbReference type="Gene3D" id="1.10.246.110">
    <property type="entry name" value="Mitochondrial ATP synthase-coupling factor 6"/>
    <property type="match status" value="1"/>
</dbReference>
<reference evidence="10" key="2">
    <citation type="submission" date="2023-03" db="EMBL/GenBank/DDBJ databases">
        <authorList>
            <person name="Inwood S.N."/>
            <person name="Skelly J.G."/>
            <person name="Guhlin J."/>
            <person name="Harrop T.W.R."/>
            <person name="Goldson S.G."/>
            <person name="Dearden P.K."/>
        </authorList>
    </citation>
    <scope>NUCLEOTIDE SEQUENCE</scope>
    <source>
        <strain evidence="10">Lincoln</strain>
        <tissue evidence="10">Whole body</tissue>
    </source>
</reference>
<comment type="similarity">
    <text evidence="2">Belongs to the eukaryotic ATPase subunit F6 family.</text>
</comment>
<accession>A0AA39C8I8</accession>
<comment type="caution">
    <text evidence="10">The sequence shown here is derived from an EMBL/GenBank/DDBJ whole genome shotgun (WGS) entry which is preliminary data.</text>
</comment>
<protein>
    <recommendedName>
        <fullName evidence="12">ATP synthase-coupling factor 6, mitochondrial</fullName>
    </recommendedName>
</protein>
<dbReference type="FunFam" id="1.10.246.110:FF:000001">
    <property type="entry name" value="ATP synthase-coupling factor 6, mitochondrial"/>
    <property type="match status" value="1"/>
</dbReference>
<reference evidence="10" key="1">
    <citation type="journal article" date="2023" name="bioRxiv">
        <title>Scaffold-level genome assemblies of two parasitoid biocontrol wasps reveal the parthenogenesis mechanism and an associated novel virus.</title>
        <authorList>
            <person name="Inwood S."/>
            <person name="Skelly J."/>
            <person name="Guhlin J."/>
            <person name="Harrop T."/>
            <person name="Goldson S."/>
            <person name="Dearden P."/>
        </authorList>
    </citation>
    <scope>NUCLEOTIDE SEQUENCE</scope>
    <source>
        <strain evidence="10">Lincoln</strain>
        <tissue evidence="10">Whole body</tissue>
    </source>
</reference>
<evidence type="ECO:0000256" key="4">
    <source>
        <dbReference type="ARBA" id="ARBA00022547"/>
    </source>
</evidence>
<dbReference type="GO" id="GO:0045259">
    <property type="term" value="C:proton-transporting ATP synthase complex"/>
    <property type="evidence" value="ECO:0007669"/>
    <property type="project" value="UniProtKB-KW"/>
</dbReference>
<sequence>MLTPRLKSLSLITKRNFVIVTPTMQKATDPIQQLFIEKIREYKSKSSGGKLVDASPEIKKELESDLQRLATQYGGGPGVDMTKFPTFKFDDPKIETSISNK</sequence>
<dbReference type="PIRSF" id="PIRSF002455">
    <property type="entry name" value="ATP_synthase_coupling_factor_6"/>
    <property type="match status" value="1"/>
</dbReference>
<evidence type="ECO:0000313" key="10">
    <source>
        <dbReference type="EMBL" id="KAK0159559.1"/>
    </source>
</evidence>
<evidence type="ECO:0000256" key="3">
    <source>
        <dbReference type="ARBA" id="ARBA00022448"/>
    </source>
</evidence>
<proteinExistence type="inferred from homology"/>
<evidence type="ECO:0000256" key="8">
    <source>
        <dbReference type="ARBA" id="ARBA00023128"/>
    </source>
</evidence>
<dbReference type="PANTHER" id="PTHR12441">
    <property type="entry name" value="ATP SYNTHASE COUPLING FACTOR 6, MITOCHONDRIAL"/>
    <property type="match status" value="1"/>
</dbReference>
<dbReference type="EMBL" id="JAQQBR010001836">
    <property type="protein sequence ID" value="KAK0159559.1"/>
    <property type="molecule type" value="Genomic_DNA"/>
</dbReference>
<keyword evidence="7" id="KW-0406">Ion transport</keyword>
<keyword evidence="9" id="KW-0472">Membrane</keyword>
<dbReference type="PANTHER" id="PTHR12441:SF10">
    <property type="entry name" value="ATP SYNTHASE-COUPLING FACTOR 6, MITOCHONDRIAL"/>
    <property type="match status" value="1"/>
</dbReference>
<dbReference type="AlphaFoldDB" id="A0AA39C8I8"/>
<dbReference type="InterPro" id="IPR008387">
    <property type="entry name" value="ATP_synth_f6_mt"/>
</dbReference>